<gene>
    <name evidence="1" type="ORF">CHRIB12_LOCUS7908</name>
</gene>
<evidence type="ECO:0000313" key="1">
    <source>
        <dbReference type="EMBL" id="CAB5359828.1"/>
    </source>
</evidence>
<reference evidence="1" key="1">
    <citation type="submission" date="2020-05" db="EMBL/GenBank/DDBJ databases">
        <authorList>
            <person name="Rincon C."/>
            <person name="Sanders R I."/>
            <person name="Robbins C."/>
            <person name="Chaturvedi A."/>
        </authorList>
    </citation>
    <scope>NUCLEOTIDE SEQUENCE</scope>
    <source>
        <strain evidence="1">CHB12</strain>
    </source>
</reference>
<dbReference type="VEuPathDB" id="FungiDB:RhiirFUN_017624"/>
<dbReference type="AlphaFoldDB" id="A0A915Z2K0"/>
<name>A0A915Z2K0_9GLOM</name>
<dbReference type="EMBL" id="CAGKOT010000014">
    <property type="protein sequence ID" value="CAB5359828.1"/>
    <property type="molecule type" value="Genomic_DNA"/>
</dbReference>
<accession>A0A915Z2K0</accession>
<organism evidence="1 2">
    <name type="scientific">Rhizophagus irregularis</name>
    <dbReference type="NCBI Taxonomy" id="588596"/>
    <lineage>
        <taxon>Eukaryota</taxon>
        <taxon>Fungi</taxon>
        <taxon>Fungi incertae sedis</taxon>
        <taxon>Mucoromycota</taxon>
        <taxon>Glomeromycotina</taxon>
        <taxon>Glomeromycetes</taxon>
        <taxon>Glomerales</taxon>
        <taxon>Glomeraceae</taxon>
        <taxon>Rhizophagus</taxon>
    </lineage>
</organism>
<protein>
    <submittedName>
        <fullName evidence="1">Uncharacterized protein</fullName>
    </submittedName>
</protein>
<comment type="caution">
    <text evidence="1">The sequence shown here is derived from an EMBL/GenBank/DDBJ whole genome shotgun (WGS) entry which is preliminary data.</text>
</comment>
<evidence type="ECO:0000313" key="2">
    <source>
        <dbReference type="Proteomes" id="UP000684084"/>
    </source>
</evidence>
<sequence length="66" mass="8318">MRASVRKIDPIPNIYRINIFYREKIWLFYFRVEIFIRIIDSLQEQHYIENIIFWSYKSDFYSTCTI</sequence>
<proteinExistence type="predicted"/>
<dbReference type="OrthoDB" id="10356194at2759"/>
<dbReference type="Proteomes" id="UP000684084">
    <property type="component" value="Unassembled WGS sequence"/>
</dbReference>